<keyword evidence="2" id="KW-0067">ATP-binding</keyword>
<evidence type="ECO:0000256" key="2">
    <source>
        <dbReference type="ARBA" id="ARBA00022840"/>
    </source>
</evidence>
<dbReference type="InterPro" id="IPR000719">
    <property type="entry name" value="Prot_kinase_dom"/>
</dbReference>
<dbReference type="PROSITE" id="PS50011">
    <property type="entry name" value="PROTEIN_KINASE_DOM"/>
    <property type="match status" value="1"/>
</dbReference>
<dbReference type="CDD" id="cd00180">
    <property type="entry name" value="PKc"/>
    <property type="match status" value="1"/>
</dbReference>
<dbReference type="SUPFAM" id="SSF56112">
    <property type="entry name" value="Protein kinase-like (PK-like)"/>
    <property type="match status" value="1"/>
</dbReference>
<dbReference type="SMART" id="SM00220">
    <property type="entry name" value="S_TKc"/>
    <property type="match status" value="1"/>
</dbReference>
<reference evidence="4" key="1">
    <citation type="submission" date="2023-10" db="EMBL/GenBank/DDBJ databases">
        <authorList>
            <person name="Chen Y."/>
            <person name="Shah S."/>
            <person name="Dougan E. K."/>
            <person name="Thang M."/>
            <person name="Chan C."/>
        </authorList>
    </citation>
    <scope>NUCLEOTIDE SEQUENCE [LARGE SCALE GENOMIC DNA]</scope>
</reference>
<feature type="non-terminal residue" evidence="4">
    <location>
        <position position="1"/>
    </location>
</feature>
<dbReference type="PANTHER" id="PTHR24346">
    <property type="entry name" value="MAP/MICROTUBULE AFFINITY-REGULATING KINASE"/>
    <property type="match status" value="1"/>
</dbReference>
<accession>A0ABN9QI66</accession>
<dbReference type="InterPro" id="IPR011009">
    <property type="entry name" value="Kinase-like_dom_sf"/>
</dbReference>
<dbReference type="Pfam" id="PF00069">
    <property type="entry name" value="Pkinase"/>
    <property type="match status" value="1"/>
</dbReference>
<keyword evidence="1" id="KW-0547">Nucleotide-binding</keyword>
<dbReference type="Proteomes" id="UP001189429">
    <property type="component" value="Unassembled WGS sequence"/>
</dbReference>
<dbReference type="EMBL" id="CAUYUJ010003242">
    <property type="protein sequence ID" value="CAK0804482.1"/>
    <property type="molecule type" value="Genomic_DNA"/>
</dbReference>
<organism evidence="4 5">
    <name type="scientific">Prorocentrum cordatum</name>
    <dbReference type="NCBI Taxonomy" id="2364126"/>
    <lineage>
        <taxon>Eukaryota</taxon>
        <taxon>Sar</taxon>
        <taxon>Alveolata</taxon>
        <taxon>Dinophyceae</taxon>
        <taxon>Prorocentrales</taxon>
        <taxon>Prorocentraceae</taxon>
        <taxon>Prorocentrum</taxon>
    </lineage>
</organism>
<keyword evidence="5" id="KW-1185">Reference proteome</keyword>
<evidence type="ECO:0000313" key="5">
    <source>
        <dbReference type="Proteomes" id="UP001189429"/>
    </source>
</evidence>
<evidence type="ECO:0000259" key="3">
    <source>
        <dbReference type="PROSITE" id="PS50011"/>
    </source>
</evidence>
<dbReference type="Gene3D" id="1.10.510.10">
    <property type="entry name" value="Transferase(Phosphotransferase) domain 1"/>
    <property type="match status" value="1"/>
</dbReference>
<feature type="domain" description="Protein kinase" evidence="3">
    <location>
        <begin position="78"/>
        <end position="340"/>
    </location>
</feature>
<evidence type="ECO:0000313" key="4">
    <source>
        <dbReference type="EMBL" id="CAK0804482.1"/>
    </source>
</evidence>
<evidence type="ECO:0000256" key="1">
    <source>
        <dbReference type="ARBA" id="ARBA00022741"/>
    </source>
</evidence>
<dbReference type="PANTHER" id="PTHR24346:SF30">
    <property type="entry name" value="MATERNAL EMBRYONIC LEUCINE ZIPPER KINASE"/>
    <property type="match status" value="1"/>
</dbReference>
<comment type="caution">
    <text evidence="4">The sequence shown here is derived from an EMBL/GenBank/DDBJ whole genome shotgun (WGS) entry which is preliminary data.</text>
</comment>
<dbReference type="InterPro" id="IPR008271">
    <property type="entry name" value="Ser/Thr_kinase_AS"/>
</dbReference>
<sequence length="665" mass="74448">GIWFESVVGSDMRSQAQPEGCCLLARRGAVSTSRRCASAAAAAPNLLHGGAGSGRRSGRRAARCRWRRCQRSVQELHWDSANVLAEGSNKVIFGGSFRGVKVVVCRPRRTVEIDIWRAENEIMVLKALGPNPAIIQLIASGMIASGDNHMMPTLVLEIVQPIGFDLNRLWSQYALTGFQVPERLCGRLFLQMVGGLQHMHSRRILHLDLKTANVLVTATYDAKLCDFGMSDNIGAMKRMQCRRGEMHYMPPEMLEGMDLDAAADCWGLGVILHQTYNHGEFRLVRYSESQRRWKKRAEVPMVARAPEPIQDWGTRVMRGLIRDDPSRRMTLEEMLESEWLSRNADDFETPHEDDPWLVIPRTPHEPSKWLVPYLGGSPLLTISSFIGSQQVHLLNRTLADLKLHALTHVMLVRQPGTEDRFTNPSEDIRLKTGMHVYLGIPADSVDTDAAVEVVEEVFLPGRALSKRRSHDSACSEEELAPCPDRPSMFPACRGSLVAKYDLHDVTKAYARSKFEVAETGAIYAFAMEFDSFRFPQHIGHEATIGKEPLRGPRREFNDVGHIALNLKGAFNINLVGIQRVGEDSVEWFPDPIVQVRPGDLGIVARCPMTDGSSKPSVDEEALASLMIEERFIDVIMARRDCAHVPVEVGVVRNEMFSSVRVYKNP</sequence>
<protein>
    <recommendedName>
        <fullName evidence="3">Protein kinase domain-containing protein</fullName>
    </recommendedName>
</protein>
<dbReference type="PROSITE" id="PS00108">
    <property type="entry name" value="PROTEIN_KINASE_ST"/>
    <property type="match status" value="1"/>
</dbReference>
<gene>
    <name evidence="4" type="ORF">PCOR1329_LOCUS11273</name>
</gene>
<name>A0ABN9QI66_9DINO</name>
<proteinExistence type="predicted"/>